<dbReference type="PANTHER" id="PTHR44259">
    <property type="entry name" value="OS07G0183000 PROTEIN-RELATED"/>
    <property type="match status" value="1"/>
</dbReference>
<sequence length="414" mass="46855">MAAPSILKVTAATPIFRSMSWCRGARLMSSLSKHYYESRSSVLPSSSPCLMLSPRSNNTSYELYSVAENKVISIPKSNLKYKIESESRDSTRIIGSSHGWLAYYNFLGVGGGLFLSNPISGRRVNLPPIHNIDATESDVMLQYWIRKMRITCSDPQSEDCRVVMKFGMANSLGLCCPGDRSFGWNIFGSDQAKTYHDIVYCSKHELLFSLYFSNSRQLEAWDIRNPSSPSLVWSCNFNDLEIDCDNGGEQPSMKEEIQDFSDRQEYLVTSQQGDLFYVKRYINRYMLPDGSCAPIETDNDYRYPAKTISFDVYKIVRDGDDKGKKVLMDGHLDGLVMFVGDPSEGIAIPVDDAIGFKPNSICFTNDHRVFASRQGTDNGIFDYKEKKLSSCYYPFDYNSLENNISPPPLWFSPN</sequence>
<organism evidence="2 3">
    <name type="scientific">Castilleja foliolosa</name>
    <dbReference type="NCBI Taxonomy" id="1961234"/>
    <lineage>
        <taxon>Eukaryota</taxon>
        <taxon>Viridiplantae</taxon>
        <taxon>Streptophyta</taxon>
        <taxon>Embryophyta</taxon>
        <taxon>Tracheophyta</taxon>
        <taxon>Spermatophyta</taxon>
        <taxon>Magnoliopsida</taxon>
        <taxon>eudicotyledons</taxon>
        <taxon>Gunneridae</taxon>
        <taxon>Pentapetalae</taxon>
        <taxon>asterids</taxon>
        <taxon>lamiids</taxon>
        <taxon>Lamiales</taxon>
        <taxon>Orobanchaceae</taxon>
        <taxon>Pedicularideae</taxon>
        <taxon>Castillejinae</taxon>
        <taxon>Castilleja</taxon>
    </lineage>
</organism>
<evidence type="ECO:0000259" key="1">
    <source>
        <dbReference type="Pfam" id="PF03478"/>
    </source>
</evidence>
<dbReference type="PANTHER" id="PTHR44259:SF37">
    <property type="entry name" value="DUF1618 DOMAIN-CONTAINING PROTEIN"/>
    <property type="match status" value="1"/>
</dbReference>
<keyword evidence="3" id="KW-1185">Reference proteome</keyword>
<dbReference type="InterPro" id="IPR050942">
    <property type="entry name" value="F-box_BR-signaling"/>
</dbReference>
<evidence type="ECO:0000313" key="3">
    <source>
        <dbReference type="Proteomes" id="UP001632038"/>
    </source>
</evidence>
<comment type="caution">
    <text evidence="2">The sequence shown here is derived from an EMBL/GenBank/DDBJ whole genome shotgun (WGS) entry which is preliminary data.</text>
</comment>
<dbReference type="InterPro" id="IPR005174">
    <property type="entry name" value="KIB1-4_b-propeller"/>
</dbReference>
<reference evidence="3" key="1">
    <citation type="journal article" date="2024" name="IScience">
        <title>Strigolactones Initiate the Formation of Haustorium-like Structures in Castilleja.</title>
        <authorList>
            <person name="Buerger M."/>
            <person name="Peterson D."/>
            <person name="Chory J."/>
        </authorList>
    </citation>
    <scope>NUCLEOTIDE SEQUENCE [LARGE SCALE GENOMIC DNA]</scope>
</reference>
<dbReference type="Proteomes" id="UP001632038">
    <property type="component" value="Unassembled WGS sequence"/>
</dbReference>
<feature type="domain" description="KIB1-4 beta-propeller" evidence="1">
    <location>
        <begin position="74"/>
        <end position="382"/>
    </location>
</feature>
<dbReference type="Pfam" id="PF03478">
    <property type="entry name" value="Beta-prop_KIB1-4"/>
    <property type="match status" value="1"/>
</dbReference>
<dbReference type="EMBL" id="JAVIJP010000009">
    <property type="protein sequence ID" value="KAL3648009.1"/>
    <property type="molecule type" value="Genomic_DNA"/>
</dbReference>
<name>A0ABD3E4L4_9LAMI</name>
<dbReference type="AlphaFoldDB" id="A0ABD3E4L4"/>
<evidence type="ECO:0000313" key="2">
    <source>
        <dbReference type="EMBL" id="KAL3648009.1"/>
    </source>
</evidence>
<protein>
    <recommendedName>
        <fullName evidence="1">KIB1-4 beta-propeller domain-containing protein</fullName>
    </recommendedName>
</protein>
<accession>A0ABD3E4L4</accession>
<proteinExistence type="predicted"/>
<gene>
    <name evidence="2" type="ORF">CASFOL_008977</name>
</gene>